<name>A0ABU0AD87_9BACI</name>
<keyword evidence="2" id="KW-1185">Reference proteome</keyword>
<gene>
    <name evidence="1" type="ORF">J2S17_000267</name>
</gene>
<protein>
    <submittedName>
        <fullName evidence="1">Uncharacterized protein</fullName>
    </submittedName>
</protein>
<sequence length="90" mass="10933">MLNEEKENEWIFRRDPSITNPIEKVIFMSEYNMPYLNPAIVLLYISKKTRKQDHHDFENIVSHVTMEQSDWLYSAIQKQNREHPWLLSLI</sequence>
<proteinExistence type="predicted"/>
<dbReference type="Proteomes" id="UP001238088">
    <property type="component" value="Unassembled WGS sequence"/>
</dbReference>
<reference evidence="1 2" key="1">
    <citation type="submission" date="2023-07" db="EMBL/GenBank/DDBJ databases">
        <title>Genomic Encyclopedia of Type Strains, Phase IV (KMG-IV): sequencing the most valuable type-strain genomes for metagenomic binning, comparative biology and taxonomic classification.</title>
        <authorList>
            <person name="Goeker M."/>
        </authorList>
    </citation>
    <scope>NUCLEOTIDE SEQUENCE [LARGE SCALE GENOMIC DNA]</scope>
    <source>
        <strain evidence="1 2">DSM 23494</strain>
    </source>
</reference>
<comment type="caution">
    <text evidence="1">The sequence shown here is derived from an EMBL/GenBank/DDBJ whole genome shotgun (WGS) entry which is preliminary data.</text>
</comment>
<accession>A0ABU0AD87</accession>
<evidence type="ECO:0000313" key="1">
    <source>
        <dbReference type="EMBL" id="MDQ0268398.1"/>
    </source>
</evidence>
<evidence type="ECO:0000313" key="2">
    <source>
        <dbReference type="Proteomes" id="UP001238088"/>
    </source>
</evidence>
<dbReference type="EMBL" id="JAUSUB010000001">
    <property type="protein sequence ID" value="MDQ0268398.1"/>
    <property type="molecule type" value="Genomic_DNA"/>
</dbReference>
<organism evidence="1 2">
    <name type="scientific">Cytobacillus purgationiresistens</name>
    <dbReference type="NCBI Taxonomy" id="863449"/>
    <lineage>
        <taxon>Bacteria</taxon>
        <taxon>Bacillati</taxon>
        <taxon>Bacillota</taxon>
        <taxon>Bacilli</taxon>
        <taxon>Bacillales</taxon>
        <taxon>Bacillaceae</taxon>
        <taxon>Cytobacillus</taxon>
    </lineage>
</organism>